<sequence length="325" mass="36329">MPYRIDLHTDLQVSTELPFLPNGFFFNTPEHVRQQRVGGGHTVLAVNSLTNQAEARCTFFVDGDQARSPAAAPFGSVEFVETLPESVLDDFLDALAAAVAATGVSIFRLVNYPHCYAPQQAQRLTEQLIKSGFTIVSANQNFFLPITSTAFETIIDASERRRLQKCRNAGFRFAHWEKPDIDAVTAFLVSTRQRQGYALTLPPDRLRQLLRTFPDQFPVFAVSDGTTIAALTVAVRVRADILYNFLPASSPDYQAYSPMVLLTDGLVTYCQVQHIQLLDLGVSLDSEQQPKPSLIRFKRNLGAQESPKLVFEKRFQEEASNVNNR</sequence>
<organism evidence="2 3">
    <name type="scientific">Spirosoma utsteinense</name>
    <dbReference type="NCBI Taxonomy" id="2585773"/>
    <lineage>
        <taxon>Bacteria</taxon>
        <taxon>Pseudomonadati</taxon>
        <taxon>Bacteroidota</taxon>
        <taxon>Cytophagia</taxon>
        <taxon>Cytophagales</taxon>
        <taxon>Cytophagaceae</taxon>
        <taxon>Spirosoma</taxon>
    </lineage>
</organism>
<accession>A0ABR6W9X1</accession>
<protein>
    <recommendedName>
        <fullName evidence="1">BioF2-like acetyltransferase domain-containing protein</fullName>
    </recommendedName>
</protein>
<dbReference type="SUPFAM" id="SSF55729">
    <property type="entry name" value="Acyl-CoA N-acyltransferases (Nat)"/>
    <property type="match status" value="1"/>
</dbReference>
<dbReference type="InterPro" id="IPR038740">
    <property type="entry name" value="BioF2-like_GNAT_dom"/>
</dbReference>
<keyword evidence="3" id="KW-1185">Reference proteome</keyword>
<proteinExistence type="predicted"/>
<dbReference type="Gene3D" id="3.40.630.30">
    <property type="match status" value="1"/>
</dbReference>
<dbReference type="Pfam" id="PF13480">
    <property type="entry name" value="Acetyltransf_6"/>
    <property type="match status" value="1"/>
</dbReference>
<evidence type="ECO:0000313" key="3">
    <source>
        <dbReference type="Proteomes" id="UP000700732"/>
    </source>
</evidence>
<dbReference type="EMBL" id="VFIA01000021">
    <property type="protein sequence ID" value="MBC3792973.1"/>
    <property type="molecule type" value="Genomic_DNA"/>
</dbReference>
<reference evidence="2 3" key="1">
    <citation type="submission" date="2019-06" db="EMBL/GenBank/DDBJ databases">
        <title>Spirosoma utsteinense sp. nov. isolated from Antarctic ice-free soils.</title>
        <authorList>
            <person name="Tahon G."/>
        </authorList>
    </citation>
    <scope>NUCLEOTIDE SEQUENCE [LARGE SCALE GENOMIC DNA]</scope>
    <source>
        <strain evidence="2 3">LMG 31447</strain>
    </source>
</reference>
<feature type="domain" description="BioF2-like acetyltransferase" evidence="1">
    <location>
        <begin position="159"/>
        <end position="283"/>
    </location>
</feature>
<dbReference type="Proteomes" id="UP000700732">
    <property type="component" value="Unassembled WGS sequence"/>
</dbReference>
<comment type="caution">
    <text evidence="2">The sequence shown here is derived from an EMBL/GenBank/DDBJ whole genome shotgun (WGS) entry which is preliminary data.</text>
</comment>
<name>A0ABR6W9X1_9BACT</name>
<evidence type="ECO:0000313" key="2">
    <source>
        <dbReference type="EMBL" id="MBC3792973.1"/>
    </source>
</evidence>
<dbReference type="RefSeq" id="WP_186738727.1">
    <property type="nucleotide sequence ID" value="NZ_VFIA01000021.1"/>
</dbReference>
<evidence type="ECO:0000259" key="1">
    <source>
        <dbReference type="Pfam" id="PF13480"/>
    </source>
</evidence>
<dbReference type="InterPro" id="IPR016181">
    <property type="entry name" value="Acyl_CoA_acyltransferase"/>
</dbReference>
<gene>
    <name evidence="2" type="ORF">FH603_3489</name>
</gene>